<evidence type="ECO:0000313" key="2">
    <source>
        <dbReference type="EMBL" id="KAB8139263.1"/>
    </source>
</evidence>
<evidence type="ECO:0000313" key="3">
    <source>
        <dbReference type="Proteomes" id="UP000480246"/>
    </source>
</evidence>
<dbReference type="AlphaFoldDB" id="A0A7C8L6C1"/>
<organism evidence="2 3">
    <name type="scientific">Gracilibacillus oryzae</name>
    <dbReference type="NCBI Taxonomy" id="1672701"/>
    <lineage>
        <taxon>Bacteria</taxon>
        <taxon>Bacillati</taxon>
        <taxon>Bacillota</taxon>
        <taxon>Bacilli</taxon>
        <taxon>Bacillales</taxon>
        <taxon>Bacillaceae</taxon>
        <taxon>Gracilibacillus</taxon>
    </lineage>
</organism>
<dbReference type="PANTHER" id="PTHR37813:SF1">
    <property type="entry name" value="FELS-2 PROPHAGE PROTEIN"/>
    <property type="match status" value="1"/>
</dbReference>
<dbReference type="NCBIfam" id="TIGR01760">
    <property type="entry name" value="tape_meas_TP901"/>
    <property type="match status" value="1"/>
</dbReference>
<dbReference type="RefSeq" id="WP_153400940.1">
    <property type="nucleotide sequence ID" value="NZ_ML762424.1"/>
</dbReference>
<name>A0A7C8L6C1_9BACI</name>
<gene>
    <name evidence="2" type="ORF">F9U64_01165</name>
</gene>
<keyword evidence="1" id="KW-1188">Viral release from host cell</keyword>
<evidence type="ECO:0000256" key="1">
    <source>
        <dbReference type="ARBA" id="ARBA00022612"/>
    </source>
</evidence>
<sequence>MLRDLAVGISFDVDNGGLRKADSMTDSLVDSIGFLDEDLKDVSKSADKLGDEFSDSFSGAESSMDDLMDDMKKTDKKMDDLGDSMDDAGKKGKIGFGAIAGAAAASIGAIASAGAAIGGLVAHATNAASEINQYAQVTGMSTEAFQEWDHVMKTFGHSGEAAAGDMAMLAERAVEAASGTGEGAEMFDQLGVSVLDASGELKSQGQLFDEVIAGLQGMENQTERNALATALLSTTGEELAPVLNMTAEELENMKNSANVIDDDQLNQAEKFRQEWNNLTSTFSGVATELGIKFIPALQGVMDLVQDNMPAIQNTLDDFFTFIGDVFSWFGDVVEGGMTEASGVIEGVWNEVVQFWKENGQEIYNNASIIFNNIVSVLKTAFDEVWATIQFVVSLIAPFISQQLAHIQSFWQTHGDTIMQAIQTAFSFIQGTIQFVMPLVRDIIGGAWTAISSIFSGAIDIIMGLIATFSGLLTGDFTAIKDGLLLIWNGLWNAIGGVVSGAWEMLSEPFATLWENLTGWFTGVKEDAVGWGTDIILGLWEGIKSMGAWLGEQISGFIDKYIPDVVTDTLGIHSPSRVAIEQGSFYGEGLGIGILDKANEVENASNKLANATVDGYNPQSQSITPNTYHDQQSSNVFSPYIRIEVNGGSENAGTNIREELERLFPSLMNDFIRVASTKN</sequence>
<comment type="caution">
    <text evidence="2">The sequence shown here is derived from an EMBL/GenBank/DDBJ whole genome shotgun (WGS) entry which is preliminary data.</text>
</comment>
<dbReference type="PANTHER" id="PTHR37813">
    <property type="entry name" value="FELS-2 PROPHAGE PROTEIN"/>
    <property type="match status" value="1"/>
</dbReference>
<dbReference type="InterPro" id="IPR010090">
    <property type="entry name" value="Phage_tape_meas"/>
</dbReference>
<protein>
    <submittedName>
        <fullName evidence="2">Phage tail tape measure protein</fullName>
    </submittedName>
</protein>
<reference evidence="2 3" key="1">
    <citation type="submission" date="2019-10" db="EMBL/GenBank/DDBJ databases">
        <title>Gracilibacillus sp. nov. isolated from rice seeds.</title>
        <authorList>
            <person name="He S."/>
        </authorList>
    </citation>
    <scope>NUCLEOTIDE SEQUENCE [LARGE SCALE GENOMIC DNA]</scope>
    <source>
        <strain evidence="2 3">TD8</strain>
    </source>
</reference>
<dbReference type="EMBL" id="WEID01000005">
    <property type="protein sequence ID" value="KAB8139263.1"/>
    <property type="molecule type" value="Genomic_DNA"/>
</dbReference>
<dbReference type="OrthoDB" id="28713at2"/>
<dbReference type="Proteomes" id="UP000480246">
    <property type="component" value="Unassembled WGS sequence"/>
</dbReference>
<keyword evidence="3" id="KW-1185">Reference proteome</keyword>
<proteinExistence type="predicted"/>
<accession>A0A7C8L6C1</accession>